<name>A0AAE0YLW1_9GAST</name>
<evidence type="ECO:0000313" key="3">
    <source>
        <dbReference type="Proteomes" id="UP001283361"/>
    </source>
</evidence>
<comment type="caution">
    <text evidence="2">The sequence shown here is derived from an EMBL/GenBank/DDBJ whole genome shotgun (WGS) entry which is preliminary data.</text>
</comment>
<accession>A0AAE0YLW1</accession>
<feature type="compositionally biased region" description="Basic and acidic residues" evidence="1">
    <location>
        <begin position="20"/>
        <end position="33"/>
    </location>
</feature>
<evidence type="ECO:0000313" key="2">
    <source>
        <dbReference type="EMBL" id="KAK3750099.1"/>
    </source>
</evidence>
<dbReference type="Proteomes" id="UP001283361">
    <property type="component" value="Unassembled WGS sequence"/>
</dbReference>
<protein>
    <submittedName>
        <fullName evidence="2">Uncharacterized protein</fullName>
    </submittedName>
</protein>
<sequence length="49" mass="5218">SAYLPPELIGVHSSIFKTSIGREPKGPDSGDRPRKPHVQGGTTEEPPGH</sequence>
<feature type="non-terminal residue" evidence="2">
    <location>
        <position position="1"/>
    </location>
</feature>
<dbReference type="AlphaFoldDB" id="A0AAE0YLW1"/>
<organism evidence="2 3">
    <name type="scientific">Elysia crispata</name>
    <name type="common">lettuce slug</name>
    <dbReference type="NCBI Taxonomy" id="231223"/>
    <lineage>
        <taxon>Eukaryota</taxon>
        <taxon>Metazoa</taxon>
        <taxon>Spiralia</taxon>
        <taxon>Lophotrochozoa</taxon>
        <taxon>Mollusca</taxon>
        <taxon>Gastropoda</taxon>
        <taxon>Heterobranchia</taxon>
        <taxon>Euthyneura</taxon>
        <taxon>Panpulmonata</taxon>
        <taxon>Sacoglossa</taxon>
        <taxon>Placobranchoidea</taxon>
        <taxon>Plakobranchidae</taxon>
        <taxon>Elysia</taxon>
    </lineage>
</organism>
<dbReference type="EMBL" id="JAWDGP010005907">
    <property type="protein sequence ID" value="KAK3750099.1"/>
    <property type="molecule type" value="Genomic_DNA"/>
</dbReference>
<reference evidence="2" key="1">
    <citation type="journal article" date="2023" name="G3 (Bethesda)">
        <title>A reference genome for the long-term kleptoplast-retaining sea slug Elysia crispata morphotype clarki.</title>
        <authorList>
            <person name="Eastman K.E."/>
            <person name="Pendleton A.L."/>
            <person name="Shaikh M.A."/>
            <person name="Suttiyut T."/>
            <person name="Ogas R."/>
            <person name="Tomko P."/>
            <person name="Gavelis G."/>
            <person name="Widhalm J.R."/>
            <person name="Wisecaver J.H."/>
        </authorList>
    </citation>
    <scope>NUCLEOTIDE SEQUENCE</scope>
    <source>
        <strain evidence="2">ECLA1</strain>
    </source>
</reference>
<keyword evidence="3" id="KW-1185">Reference proteome</keyword>
<evidence type="ECO:0000256" key="1">
    <source>
        <dbReference type="SAM" id="MobiDB-lite"/>
    </source>
</evidence>
<proteinExistence type="predicted"/>
<feature type="region of interest" description="Disordered" evidence="1">
    <location>
        <begin position="15"/>
        <end position="49"/>
    </location>
</feature>
<gene>
    <name evidence="2" type="ORF">RRG08_060096</name>
</gene>